<evidence type="ECO:0000256" key="3">
    <source>
        <dbReference type="ARBA" id="ARBA00022679"/>
    </source>
</evidence>
<evidence type="ECO:0000256" key="1">
    <source>
        <dbReference type="ARBA" id="ARBA00005189"/>
    </source>
</evidence>
<accession>A0A1X6Y3Y8</accession>
<dbReference type="GO" id="GO:0000234">
    <property type="term" value="F:phosphoethanolamine N-methyltransferase activity"/>
    <property type="evidence" value="ECO:0007669"/>
    <property type="project" value="UniProtKB-EC"/>
</dbReference>
<dbReference type="RefSeq" id="WP_085820606.1">
    <property type="nucleotide sequence ID" value="NZ_FWFP01000001.1"/>
</dbReference>
<comment type="catalytic activity">
    <reaction evidence="5">
        <text>phosphoethanolamine + S-adenosyl-L-methionine = N-methylethanolamine phosphate + S-adenosyl-L-homocysteine + H(+)</text>
        <dbReference type="Rhea" id="RHEA:20365"/>
        <dbReference type="ChEBI" id="CHEBI:15378"/>
        <dbReference type="ChEBI" id="CHEBI:57781"/>
        <dbReference type="ChEBI" id="CHEBI:57856"/>
        <dbReference type="ChEBI" id="CHEBI:58190"/>
        <dbReference type="ChEBI" id="CHEBI:59789"/>
        <dbReference type="EC" id="2.1.1.103"/>
    </reaction>
    <physiologicalReaction direction="left-to-right" evidence="5">
        <dbReference type="Rhea" id="RHEA:20366"/>
    </physiologicalReaction>
</comment>
<dbReference type="PANTHER" id="PTHR44307:SF2">
    <property type="entry name" value="PHOSPHOETHANOLAMINE METHYLTRANSFERASE ISOFORM X1"/>
    <property type="match status" value="1"/>
</dbReference>
<keyword evidence="3 7" id="KW-0808">Transferase</keyword>
<dbReference type="SUPFAM" id="SSF53335">
    <property type="entry name" value="S-adenosyl-L-methionine-dependent methyltransferases"/>
    <property type="match status" value="1"/>
</dbReference>
<keyword evidence="2 7" id="KW-0489">Methyltransferase</keyword>
<dbReference type="EC" id="2.1.1.164" evidence="7"/>
<reference evidence="8" key="1">
    <citation type="submission" date="2017-03" db="EMBL/GenBank/DDBJ databases">
        <authorList>
            <person name="Rodrigo-Torres L."/>
            <person name="Arahal R.D."/>
            <person name="Lucena T."/>
        </authorList>
    </citation>
    <scope>NUCLEOTIDE SEQUENCE [LARGE SCALE GENOMIC DNA]</scope>
    <source>
        <strain evidence="8">CECT 8411</strain>
    </source>
</reference>
<proteinExistence type="predicted"/>
<protein>
    <submittedName>
        <fullName evidence="7">Demethylrebeccamycin-D-glucose O-methyltransferase</fullName>
        <ecNumber evidence="7">2.1.1.164</ecNumber>
    </submittedName>
</protein>
<sequence length="285" mass="30323">MQSANYEQAEFWGKSENGAKWLTYEDQLDHALAPVLDLVLDRAGLSGGQSVLDIGCGTGVSTLSAAGQVGAEGRILAVDISQPFLDRAAARSAEAGQSNISFQHADAQTFEFPPAQMDATISRFGVMFFSDSVAAFVNIAKALRLGGQMTFAAWGPLADNPWFRVPHVAAVSRLGQPPRVDRYAPGPLAFHDIDHVTGMMAKAGLSDIQAEAVPVGLASVDGADGTATLCTRVGPAARVIDHFEGDEQDVQAIQSTVAEEFRQFQTGADLYIPAVINLFQARRSE</sequence>
<gene>
    <name evidence="7" type="primary">rebM_1</name>
    <name evidence="7" type="ORF">RUM8411_00011</name>
</gene>
<dbReference type="PANTHER" id="PTHR44307">
    <property type="entry name" value="PHOSPHOETHANOLAMINE METHYLTRANSFERASE"/>
    <property type="match status" value="1"/>
</dbReference>
<evidence type="ECO:0000256" key="2">
    <source>
        <dbReference type="ARBA" id="ARBA00022603"/>
    </source>
</evidence>
<dbReference type="CDD" id="cd02440">
    <property type="entry name" value="AdoMet_MTases"/>
    <property type="match status" value="1"/>
</dbReference>
<evidence type="ECO:0000256" key="4">
    <source>
        <dbReference type="ARBA" id="ARBA00025707"/>
    </source>
</evidence>
<dbReference type="OrthoDB" id="9777638at2"/>
<dbReference type="GO" id="GO:0102082">
    <property type="term" value="F:demethylrebeccamycin--D-glucose O-methyltransferase activity"/>
    <property type="evidence" value="ECO:0007669"/>
    <property type="project" value="UniProtKB-EC"/>
</dbReference>
<dbReference type="Proteomes" id="UP000193778">
    <property type="component" value="Unassembled WGS sequence"/>
</dbReference>
<dbReference type="AlphaFoldDB" id="A0A1X6Y3Y8"/>
<dbReference type="InterPro" id="IPR041698">
    <property type="entry name" value="Methyltransf_25"/>
</dbReference>
<comment type="pathway">
    <text evidence="1">Lipid metabolism.</text>
</comment>
<evidence type="ECO:0000313" key="8">
    <source>
        <dbReference type="Proteomes" id="UP000193778"/>
    </source>
</evidence>
<dbReference type="Pfam" id="PF13649">
    <property type="entry name" value="Methyltransf_25"/>
    <property type="match status" value="1"/>
</dbReference>
<dbReference type="InterPro" id="IPR029063">
    <property type="entry name" value="SAM-dependent_MTases_sf"/>
</dbReference>
<evidence type="ECO:0000256" key="5">
    <source>
        <dbReference type="ARBA" id="ARBA00047622"/>
    </source>
</evidence>
<name>A0A1X6Y3Y8_9RHOB</name>
<keyword evidence="8" id="KW-1185">Reference proteome</keyword>
<dbReference type="Gene3D" id="3.40.50.150">
    <property type="entry name" value="Vaccinia Virus protein VP39"/>
    <property type="match status" value="1"/>
</dbReference>
<comment type="pathway">
    <text evidence="4">Phospholipid metabolism.</text>
</comment>
<dbReference type="GO" id="GO:0032259">
    <property type="term" value="P:methylation"/>
    <property type="evidence" value="ECO:0007669"/>
    <property type="project" value="UniProtKB-KW"/>
</dbReference>
<evidence type="ECO:0000313" key="7">
    <source>
        <dbReference type="EMBL" id="SLN09851.1"/>
    </source>
</evidence>
<evidence type="ECO:0000259" key="6">
    <source>
        <dbReference type="Pfam" id="PF13649"/>
    </source>
</evidence>
<feature type="domain" description="Methyltransferase" evidence="6">
    <location>
        <begin position="51"/>
        <end position="147"/>
    </location>
</feature>
<organism evidence="7 8">
    <name type="scientific">Ruegeria meonggei</name>
    <dbReference type="NCBI Taxonomy" id="1446476"/>
    <lineage>
        <taxon>Bacteria</taxon>
        <taxon>Pseudomonadati</taxon>
        <taxon>Pseudomonadota</taxon>
        <taxon>Alphaproteobacteria</taxon>
        <taxon>Rhodobacterales</taxon>
        <taxon>Roseobacteraceae</taxon>
        <taxon>Ruegeria</taxon>
    </lineage>
</organism>
<dbReference type="EMBL" id="FWFP01000001">
    <property type="protein sequence ID" value="SLN09851.1"/>
    <property type="molecule type" value="Genomic_DNA"/>
</dbReference>